<comment type="caution">
    <text evidence="1">The sequence shown here is derived from an EMBL/GenBank/DDBJ whole genome shotgun (WGS) entry which is preliminary data.</text>
</comment>
<evidence type="ECO:0000313" key="1">
    <source>
        <dbReference type="EMBL" id="KAL2747770.1"/>
    </source>
</evidence>
<reference evidence="1 2" key="1">
    <citation type="journal article" date="2024" name="Ann. Entomol. Soc. Am.">
        <title>Genomic analyses of the southern and eastern yellowjacket wasps (Hymenoptera: Vespidae) reveal evolutionary signatures of social life.</title>
        <authorList>
            <person name="Catto M.A."/>
            <person name="Caine P.B."/>
            <person name="Orr S.E."/>
            <person name="Hunt B.G."/>
            <person name="Goodisman M.A.D."/>
        </authorList>
    </citation>
    <scope>NUCLEOTIDE SEQUENCE [LARGE SCALE GENOMIC DNA]</scope>
    <source>
        <strain evidence="1">232</strain>
        <tissue evidence="1">Head and thorax</tissue>
    </source>
</reference>
<name>A0ABD2CRP3_VESMC</name>
<evidence type="ECO:0000313" key="2">
    <source>
        <dbReference type="Proteomes" id="UP001607303"/>
    </source>
</evidence>
<dbReference type="AlphaFoldDB" id="A0ABD2CRP3"/>
<dbReference type="Proteomes" id="UP001607303">
    <property type="component" value="Unassembled WGS sequence"/>
</dbReference>
<gene>
    <name evidence="1" type="ORF">V1477_004462</name>
</gene>
<proteinExistence type="predicted"/>
<accession>A0ABD2CRP3</accession>
<organism evidence="1 2">
    <name type="scientific">Vespula maculifrons</name>
    <name type="common">Eastern yellow jacket</name>
    <name type="synonym">Wasp</name>
    <dbReference type="NCBI Taxonomy" id="7453"/>
    <lineage>
        <taxon>Eukaryota</taxon>
        <taxon>Metazoa</taxon>
        <taxon>Ecdysozoa</taxon>
        <taxon>Arthropoda</taxon>
        <taxon>Hexapoda</taxon>
        <taxon>Insecta</taxon>
        <taxon>Pterygota</taxon>
        <taxon>Neoptera</taxon>
        <taxon>Endopterygota</taxon>
        <taxon>Hymenoptera</taxon>
        <taxon>Apocrita</taxon>
        <taxon>Aculeata</taxon>
        <taxon>Vespoidea</taxon>
        <taxon>Vespidae</taxon>
        <taxon>Vespinae</taxon>
        <taxon>Vespula</taxon>
    </lineage>
</organism>
<dbReference type="EMBL" id="JAYRBN010000035">
    <property type="protein sequence ID" value="KAL2747770.1"/>
    <property type="molecule type" value="Genomic_DNA"/>
</dbReference>
<keyword evidence="2" id="KW-1185">Reference proteome</keyword>
<sequence length="63" mass="7593">MPTRVLVARFDDIVIVKLRIKKMKSNKMSHYLKQLRGDIIENWRATEEVMEDKRGEKIHDLRL</sequence>
<protein>
    <submittedName>
        <fullName evidence="1">Uncharacterized protein</fullName>
    </submittedName>
</protein>